<feature type="transmembrane region" description="Helical" evidence="1">
    <location>
        <begin position="69"/>
        <end position="93"/>
    </location>
</feature>
<evidence type="ECO:0000313" key="2">
    <source>
        <dbReference type="EMBL" id="RKP20283.1"/>
    </source>
</evidence>
<name>A0A4P9YKX9_ROZAC</name>
<protein>
    <submittedName>
        <fullName evidence="2">Uncharacterized protein</fullName>
    </submittedName>
</protein>
<feature type="non-terminal residue" evidence="2">
    <location>
        <position position="1"/>
    </location>
</feature>
<keyword evidence="1" id="KW-0812">Transmembrane</keyword>
<gene>
    <name evidence="2" type="ORF">ROZALSC1DRAFT_28212</name>
</gene>
<dbReference type="AlphaFoldDB" id="A0A4P9YKX9"/>
<organism evidence="2 3">
    <name type="scientific">Rozella allomycis (strain CSF55)</name>
    <dbReference type="NCBI Taxonomy" id="988480"/>
    <lineage>
        <taxon>Eukaryota</taxon>
        <taxon>Fungi</taxon>
        <taxon>Fungi incertae sedis</taxon>
        <taxon>Cryptomycota</taxon>
        <taxon>Cryptomycota incertae sedis</taxon>
        <taxon>Rozella</taxon>
    </lineage>
</organism>
<keyword evidence="1" id="KW-1133">Transmembrane helix</keyword>
<feature type="non-terminal residue" evidence="2">
    <location>
        <position position="115"/>
    </location>
</feature>
<dbReference type="Proteomes" id="UP000281549">
    <property type="component" value="Unassembled WGS sequence"/>
</dbReference>
<evidence type="ECO:0000256" key="1">
    <source>
        <dbReference type="SAM" id="Phobius"/>
    </source>
</evidence>
<accession>A0A4P9YKX9</accession>
<reference evidence="3" key="1">
    <citation type="journal article" date="2018" name="Nat. Microbiol.">
        <title>Leveraging single-cell genomics to expand the fungal tree of life.</title>
        <authorList>
            <person name="Ahrendt S.R."/>
            <person name="Quandt C.A."/>
            <person name="Ciobanu D."/>
            <person name="Clum A."/>
            <person name="Salamov A."/>
            <person name="Andreopoulos B."/>
            <person name="Cheng J.F."/>
            <person name="Woyke T."/>
            <person name="Pelin A."/>
            <person name="Henrissat B."/>
            <person name="Reynolds N.K."/>
            <person name="Benny G.L."/>
            <person name="Smith M.E."/>
            <person name="James T.Y."/>
            <person name="Grigoriev I.V."/>
        </authorList>
    </citation>
    <scope>NUCLEOTIDE SEQUENCE [LARGE SCALE GENOMIC DNA]</scope>
    <source>
        <strain evidence="3">CSF55</strain>
    </source>
</reference>
<evidence type="ECO:0000313" key="3">
    <source>
        <dbReference type="Proteomes" id="UP000281549"/>
    </source>
</evidence>
<proteinExistence type="predicted"/>
<dbReference type="EMBL" id="ML005087">
    <property type="protein sequence ID" value="RKP20283.1"/>
    <property type="molecule type" value="Genomic_DNA"/>
</dbReference>
<keyword evidence="1" id="KW-0472">Membrane</keyword>
<sequence>NAAPYFAMQDRVSVILKEKLLIVANKVGRKGELEALGIHEHEHEHEHEEKKKEYRRNVMSNVKDLKENISTVLTIVVGAGVFIVVMVVVYVIWRNDKKMNTKRPPVIPFAMEMQG</sequence>